<dbReference type="EMBL" id="AWUE01019286">
    <property type="protein sequence ID" value="OMO74580.1"/>
    <property type="molecule type" value="Genomic_DNA"/>
</dbReference>
<evidence type="ECO:0000313" key="2">
    <source>
        <dbReference type="Proteomes" id="UP000187203"/>
    </source>
</evidence>
<comment type="caution">
    <text evidence="1">The sequence shown here is derived from an EMBL/GenBank/DDBJ whole genome shotgun (WGS) entry which is preliminary data.</text>
</comment>
<accession>A0A1R3HWC4</accession>
<proteinExistence type="predicted"/>
<gene>
    <name evidence="1" type="ORF">COLO4_26589</name>
</gene>
<protein>
    <submittedName>
        <fullName evidence="1">Uncharacterized protein</fullName>
    </submittedName>
</protein>
<dbReference type="AlphaFoldDB" id="A0A1R3HWC4"/>
<keyword evidence="2" id="KW-1185">Reference proteome</keyword>
<name>A0A1R3HWC4_9ROSI</name>
<organism evidence="1 2">
    <name type="scientific">Corchorus olitorius</name>
    <dbReference type="NCBI Taxonomy" id="93759"/>
    <lineage>
        <taxon>Eukaryota</taxon>
        <taxon>Viridiplantae</taxon>
        <taxon>Streptophyta</taxon>
        <taxon>Embryophyta</taxon>
        <taxon>Tracheophyta</taxon>
        <taxon>Spermatophyta</taxon>
        <taxon>Magnoliopsida</taxon>
        <taxon>eudicotyledons</taxon>
        <taxon>Gunneridae</taxon>
        <taxon>Pentapetalae</taxon>
        <taxon>rosids</taxon>
        <taxon>malvids</taxon>
        <taxon>Malvales</taxon>
        <taxon>Malvaceae</taxon>
        <taxon>Grewioideae</taxon>
        <taxon>Apeibeae</taxon>
        <taxon>Corchorus</taxon>
    </lineage>
</organism>
<evidence type="ECO:0000313" key="1">
    <source>
        <dbReference type="EMBL" id="OMO74580.1"/>
    </source>
</evidence>
<reference evidence="2" key="1">
    <citation type="submission" date="2013-09" db="EMBL/GenBank/DDBJ databases">
        <title>Corchorus olitorius genome sequencing.</title>
        <authorList>
            <person name="Alam M."/>
            <person name="Haque M.S."/>
            <person name="Islam M.S."/>
            <person name="Emdad E.M."/>
            <person name="Islam M.M."/>
            <person name="Ahmed B."/>
            <person name="Halim A."/>
            <person name="Hossen Q.M.M."/>
            <person name="Hossain M.Z."/>
            <person name="Ahmed R."/>
            <person name="Khan M.M."/>
            <person name="Islam R."/>
            <person name="Rashid M.M."/>
            <person name="Khan S.A."/>
            <person name="Rahman M.S."/>
            <person name="Alam M."/>
            <person name="Yahiya A.S."/>
            <person name="Khan M.S."/>
            <person name="Azam M.S."/>
            <person name="Haque T."/>
            <person name="Lashkar M.Z.H."/>
            <person name="Akhand A.I."/>
            <person name="Morshed G."/>
            <person name="Roy S."/>
            <person name="Uddin K.S."/>
            <person name="Rabeya T."/>
            <person name="Hossain A.S."/>
            <person name="Chowdhury A."/>
            <person name="Snigdha A.R."/>
            <person name="Mortoza M.S."/>
            <person name="Matin S.A."/>
            <person name="Hoque S.M.E."/>
            <person name="Islam M.K."/>
            <person name="Roy D.K."/>
            <person name="Haider R."/>
            <person name="Moosa M.M."/>
            <person name="Elias S.M."/>
            <person name="Hasan A.M."/>
            <person name="Jahan S."/>
            <person name="Shafiuddin M."/>
            <person name="Mahmood N."/>
            <person name="Shommy N.S."/>
        </authorList>
    </citation>
    <scope>NUCLEOTIDE SEQUENCE [LARGE SCALE GENOMIC DNA]</scope>
    <source>
        <strain evidence="2">cv. O-4</strain>
    </source>
</reference>
<sequence length="80" mass="9411">MILVEEMNYKEVSHEYGNENGSLFWDESESQELTDCVEVSMEHKSKNPRKKRNDLNIIGLEKESLKGYSLHFIPSCNFKR</sequence>
<dbReference type="Proteomes" id="UP000187203">
    <property type="component" value="Unassembled WGS sequence"/>
</dbReference>